<dbReference type="Gene3D" id="3.30.40.10">
    <property type="entry name" value="Zinc/RING finger domain, C3HC4 (zinc finger)"/>
    <property type="match status" value="1"/>
</dbReference>
<evidence type="ECO:0000259" key="6">
    <source>
        <dbReference type="PROSITE" id="PS51787"/>
    </source>
</evidence>
<dbReference type="SUPFAM" id="SSF88697">
    <property type="entry name" value="PUA domain-like"/>
    <property type="match status" value="1"/>
</dbReference>
<dbReference type="Pfam" id="PF02190">
    <property type="entry name" value="LON_substr_bdg"/>
    <property type="match status" value="1"/>
</dbReference>
<dbReference type="GO" id="GO:0061630">
    <property type="term" value="F:ubiquitin protein ligase activity"/>
    <property type="evidence" value="ECO:0007669"/>
    <property type="project" value="TreeGrafter"/>
</dbReference>
<keyword evidence="2 4" id="KW-0863">Zinc-finger</keyword>
<evidence type="ECO:0000256" key="4">
    <source>
        <dbReference type="PROSITE-ProRule" id="PRU00175"/>
    </source>
</evidence>
<dbReference type="InterPro" id="IPR011990">
    <property type="entry name" value="TPR-like_helical_dom_sf"/>
</dbReference>
<evidence type="ECO:0000313" key="8">
    <source>
        <dbReference type="Proteomes" id="UP000475862"/>
    </source>
</evidence>
<keyword evidence="1" id="KW-0479">Metal-binding</keyword>
<dbReference type="SMART" id="SM00464">
    <property type="entry name" value="LON"/>
    <property type="match status" value="1"/>
</dbReference>
<sequence>MVEWVAAQGPTQFCPFFSGGENYDLLNVRSRTLLKLGLHENALLDAVRVVQINPKWSKGHFTRGMALFSLKRYQEALLEFSLSAVLGENNQKLKSQINEVLQRLLTIYCNETEDLDLEGWNPISHSYLRSYLNTFINRSNVFDKSSNSLKVKSIIKESTFMKNQLCEISTLTELIQHIFVEIMQTKQLIFSYIYNYTRSCSMNIDETQNNGRRFGFDFSDNTSSVLINNTLNVDTSLLDESDFNCVLCCGMLRNPVTTPCGHTYCLDCLEHNFDYSFHCPLCLTSLPPSLALSKKNTSEFVNELISCKYTKNSLMQTINWKLEPEQNSTYLPVFVCTNAFPSVSCPLHVFEPRYRLMIRRCIESGTRRFAMISNCCPPMKFAEFGTVLEIKDRIMMGNGCSFLSTIGTRRFKVLVRKEHDGYDMATVQYIEDEKVPSKKLSELYKLHDDVRQRGLTWFDSFRSEIKSEILRTVGFPPSTEPNWEELSDGPAWTWWLLSLLPLGQNAHVDLLANTSIEVRLKVINKILSRIERSSLSLRITSSSL</sequence>
<dbReference type="GO" id="GO:0008270">
    <property type="term" value="F:zinc ion binding"/>
    <property type="evidence" value="ECO:0007669"/>
    <property type="project" value="UniProtKB-KW"/>
</dbReference>
<dbReference type="InterPro" id="IPR003111">
    <property type="entry name" value="Lon_prtase_N"/>
</dbReference>
<dbReference type="InterPro" id="IPR017907">
    <property type="entry name" value="Znf_RING_CS"/>
</dbReference>
<dbReference type="SUPFAM" id="SSF48452">
    <property type="entry name" value="TPR-like"/>
    <property type="match status" value="1"/>
</dbReference>
<evidence type="ECO:0000256" key="3">
    <source>
        <dbReference type="ARBA" id="ARBA00022833"/>
    </source>
</evidence>
<feature type="domain" description="Lon N-terminal" evidence="6">
    <location>
        <begin position="328"/>
        <end position="531"/>
    </location>
</feature>
<reference evidence="7 8" key="1">
    <citation type="submission" date="2019-08" db="EMBL/GenBank/DDBJ databases">
        <title>The genome of the soybean aphid Biotype 1, its phylome, world population structure and adaptation to the North American continent.</title>
        <authorList>
            <person name="Giordano R."/>
            <person name="Donthu R.K."/>
            <person name="Hernandez A.G."/>
            <person name="Wright C.L."/>
            <person name="Zimin A.V."/>
        </authorList>
    </citation>
    <scope>NUCLEOTIDE SEQUENCE [LARGE SCALE GENOMIC DNA]</scope>
    <source>
        <tissue evidence="7">Whole aphids</tissue>
    </source>
</reference>
<evidence type="ECO:0008006" key="9">
    <source>
        <dbReference type="Google" id="ProtNLM"/>
    </source>
</evidence>
<dbReference type="InterPro" id="IPR001841">
    <property type="entry name" value="Znf_RING"/>
</dbReference>
<dbReference type="InterPro" id="IPR046336">
    <property type="entry name" value="Lon_prtase_N_sf"/>
</dbReference>
<dbReference type="Proteomes" id="UP000475862">
    <property type="component" value="Unassembled WGS sequence"/>
</dbReference>
<feature type="domain" description="RING-type" evidence="5">
    <location>
        <begin position="245"/>
        <end position="282"/>
    </location>
</feature>
<dbReference type="Pfam" id="PF13923">
    <property type="entry name" value="zf-C3HC4_2"/>
    <property type="match status" value="1"/>
</dbReference>
<keyword evidence="8" id="KW-1185">Reference proteome</keyword>
<keyword evidence="3" id="KW-0862">Zinc</keyword>
<dbReference type="AlphaFoldDB" id="A0A6G0TND8"/>
<accession>A0A6G0TND8</accession>
<evidence type="ECO:0000313" key="7">
    <source>
        <dbReference type="EMBL" id="KAE9535714.1"/>
    </source>
</evidence>
<protein>
    <recommendedName>
        <fullName evidence="9">RING-type domain-containing protein</fullName>
    </recommendedName>
</protein>
<dbReference type="PANTHER" id="PTHR23327">
    <property type="entry name" value="RING FINGER PROTEIN 127"/>
    <property type="match status" value="1"/>
</dbReference>
<gene>
    <name evidence="7" type="ORF">AGLY_007615</name>
</gene>
<dbReference type="PROSITE" id="PS50089">
    <property type="entry name" value="ZF_RING_2"/>
    <property type="match status" value="1"/>
</dbReference>
<dbReference type="Gene3D" id="1.25.40.10">
    <property type="entry name" value="Tetratricopeptide repeat domain"/>
    <property type="match status" value="1"/>
</dbReference>
<dbReference type="PANTHER" id="PTHR23327:SF42">
    <property type="entry name" value="LON PEPTIDASE N-TERMINAL DOMAIN AND RING FINGER PROTEIN C14F5.10C"/>
    <property type="match status" value="1"/>
</dbReference>
<dbReference type="SUPFAM" id="SSF57850">
    <property type="entry name" value="RING/U-box"/>
    <property type="match status" value="1"/>
</dbReference>
<dbReference type="GO" id="GO:0005737">
    <property type="term" value="C:cytoplasm"/>
    <property type="evidence" value="ECO:0007669"/>
    <property type="project" value="UniProtKB-ARBA"/>
</dbReference>
<evidence type="ECO:0000256" key="1">
    <source>
        <dbReference type="ARBA" id="ARBA00022723"/>
    </source>
</evidence>
<name>A0A6G0TND8_APHGL</name>
<comment type="caution">
    <text evidence="7">The sequence shown here is derived from an EMBL/GenBank/DDBJ whole genome shotgun (WGS) entry which is preliminary data.</text>
</comment>
<dbReference type="InterPro" id="IPR013083">
    <property type="entry name" value="Znf_RING/FYVE/PHD"/>
</dbReference>
<dbReference type="Gene3D" id="2.30.130.40">
    <property type="entry name" value="LON domain-like"/>
    <property type="match status" value="1"/>
</dbReference>
<evidence type="ECO:0000256" key="2">
    <source>
        <dbReference type="ARBA" id="ARBA00022771"/>
    </source>
</evidence>
<dbReference type="EMBL" id="VYZN01000025">
    <property type="protein sequence ID" value="KAE9535714.1"/>
    <property type="molecule type" value="Genomic_DNA"/>
</dbReference>
<organism evidence="7 8">
    <name type="scientific">Aphis glycines</name>
    <name type="common">Soybean aphid</name>
    <dbReference type="NCBI Taxonomy" id="307491"/>
    <lineage>
        <taxon>Eukaryota</taxon>
        <taxon>Metazoa</taxon>
        <taxon>Ecdysozoa</taxon>
        <taxon>Arthropoda</taxon>
        <taxon>Hexapoda</taxon>
        <taxon>Insecta</taxon>
        <taxon>Pterygota</taxon>
        <taxon>Neoptera</taxon>
        <taxon>Paraneoptera</taxon>
        <taxon>Hemiptera</taxon>
        <taxon>Sternorrhyncha</taxon>
        <taxon>Aphidomorpha</taxon>
        <taxon>Aphidoidea</taxon>
        <taxon>Aphididae</taxon>
        <taxon>Aphidini</taxon>
        <taxon>Aphis</taxon>
        <taxon>Aphis</taxon>
    </lineage>
</organism>
<dbReference type="OrthoDB" id="264917at2759"/>
<dbReference type="SMART" id="SM00184">
    <property type="entry name" value="RING"/>
    <property type="match status" value="1"/>
</dbReference>
<dbReference type="CDD" id="cd16514">
    <property type="entry name" value="RING-HC_LONFs_rpt2"/>
    <property type="match status" value="1"/>
</dbReference>
<proteinExistence type="predicted"/>
<dbReference type="InterPro" id="IPR015947">
    <property type="entry name" value="PUA-like_sf"/>
</dbReference>
<dbReference type="PROSITE" id="PS00518">
    <property type="entry name" value="ZF_RING_1"/>
    <property type="match status" value="1"/>
</dbReference>
<evidence type="ECO:0000259" key="5">
    <source>
        <dbReference type="PROSITE" id="PS50089"/>
    </source>
</evidence>
<dbReference type="PROSITE" id="PS51787">
    <property type="entry name" value="LON_N"/>
    <property type="match status" value="1"/>
</dbReference>